<accession>A0A4Y2PZV1</accession>
<name>A0A4Y2PZV1_ARAVE</name>
<gene>
    <name evidence="1" type="ORF">AVEN_197767_1</name>
</gene>
<organism evidence="1 2">
    <name type="scientific">Araneus ventricosus</name>
    <name type="common">Orbweaver spider</name>
    <name type="synonym">Epeira ventricosa</name>
    <dbReference type="NCBI Taxonomy" id="182803"/>
    <lineage>
        <taxon>Eukaryota</taxon>
        <taxon>Metazoa</taxon>
        <taxon>Ecdysozoa</taxon>
        <taxon>Arthropoda</taxon>
        <taxon>Chelicerata</taxon>
        <taxon>Arachnida</taxon>
        <taxon>Araneae</taxon>
        <taxon>Araneomorphae</taxon>
        <taxon>Entelegynae</taxon>
        <taxon>Araneoidea</taxon>
        <taxon>Araneidae</taxon>
        <taxon>Araneus</taxon>
    </lineage>
</organism>
<dbReference type="Proteomes" id="UP000499080">
    <property type="component" value="Unassembled WGS sequence"/>
</dbReference>
<keyword evidence="2" id="KW-1185">Reference proteome</keyword>
<comment type="caution">
    <text evidence="1">The sequence shown here is derived from an EMBL/GenBank/DDBJ whole genome shotgun (WGS) entry which is preliminary data.</text>
</comment>
<reference evidence="1 2" key="1">
    <citation type="journal article" date="2019" name="Sci. Rep.">
        <title>Orb-weaving spider Araneus ventricosus genome elucidates the spidroin gene catalogue.</title>
        <authorList>
            <person name="Kono N."/>
            <person name="Nakamura H."/>
            <person name="Ohtoshi R."/>
            <person name="Moran D.A.P."/>
            <person name="Shinohara A."/>
            <person name="Yoshida Y."/>
            <person name="Fujiwara M."/>
            <person name="Mori M."/>
            <person name="Tomita M."/>
            <person name="Arakawa K."/>
        </authorList>
    </citation>
    <scope>NUCLEOTIDE SEQUENCE [LARGE SCALE GENOMIC DNA]</scope>
</reference>
<dbReference type="AlphaFoldDB" id="A0A4Y2PZV1"/>
<evidence type="ECO:0000313" key="1">
    <source>
        <dbReference type="EMBL" id="GBN56704.1"/>
    </source>
</evidence>
<evidence type="ECO:0000313" key="2">
    <source>
        <dbReference type="Proteomes" id="UP000499080"/>
    </source>
</evidence>
<sequence>MYLVSSPSRCNVSDSSSAGIFLFISSRTAEYCSVAIISGRLMRANLGYGNTSCTLKRDETELTDSLSMETIRAVRDCYERRRAVDGDGIRTPASALELSQRMSLKYTGRLRARSG</sequence>
<dbReference type="EMBL" id="BGPR01012574">
    <property type="protein sequence ID" value="GBN56704.1"/>
    <property type="molecule type" value="Genomic_DNA"/>
</dbReference>
<protein>
    <submittedName>
        <fullName evidence="1">Uncharacterized protein</fullName>
    </submittedName>
</protein>
<proteinExistence type="predicted"/>